<comment type="caution">
    <text evidence="2">The sequence shown here is derived from an EMBL/GenBank/DDBJ whole genome shotgun (WGS) entry which is preliminary data.</text>
</comment>
<feature type="transmembrane region" description="Helical" evidence="1">
    <location>
        <begin position="338"/>
        <end position="367"/>
    </location>
</feature>
<feature type="transmembrane region" description="Helical" evidence="1">
    <location>
        <begin position="306"/>
        <end position="332"/>
    </location>
</feature>
<evidence type="ECO:0000313" key="2">
    <source>
        <dbReference type="EMBL" id="MBB1488987.1"/>
    </source>
</evidence>
<keyword evidence="3" id="KW-1185">Reference proteome</keyword>
<feature type="transmembrane region" description="Helical" evidence="1">
    <location>
        <begin position="12"/>
        <end position="32"/>
    </location>
</feature>
<proteinExistence type="predicted"/>
<dbReference type="EMBL" id="JACJFM010000040">
    <property type="protein sequence ID" value="MBB1488987.1"/>
    <property type="molecule type" value="Genomic_DNA"/>
</dbReference>
<reference evidence="2 3" key="1">
    <citation type="submission" date="2020-08" db="EMBL/GenBank/DDBJ databases">
        <title>Oceanospirillum sp. nov. isolated from marine sediment.</title>
        <authorList>
            <person name="Ji X."/>
        </authorList>
    </citation>
    <scope>NUCLEOTIDE SEQUENCE [LARGE SCALE GENOMIC DNA]</scope>
    <source>
        <strain evidence="2 3">D5</strain>
    </source>
</reference>
<name>A0A839IX86_9GAMM</name>
<keyword evidence="1" id="KW-0812">Transmembrane</keyword>
<evidence type="ECO:0000313" key="3">
    <source>
        <dbReference type="Proteomes" id="UP000565262"/>
    </source>
</evidence>
<organism evidence="2 3">
    <name type="scientific">Oceanospirillum sediminis</name>
    <dbReference type="NCBI Taxonomy" id="2760088"/>
    <lineage>
        <taxon>Bacteria</taxon>
        <taxon>Pseudomonadati</taxon>
        <taxon>Pseudomonadota</taxon>
        <taxon>Gammaproteobacteria</taxon>
        <taxon>Oceanospirillales</taxon>
        <taxon>Oceanospirillaceae</taxon>
        <taxon>Oceanospirillum</taxon>
    </lineage>
</organism>
<feature type="transmembrane region" description="Helical" evidence="1">
    <location>
        <begin position="263"/>
        <end position="285"/>
    </location>
</feature>
<gene>
    <name evidence="2" type="ORF">H4O21_20460</name>
</gene>
<keyword evidence="1" id="KW-0472">Membrane</keyword>
<evidence type="ECO:0000256" key="1">
    <source>
        <dbReference type="SAM" id="Phobius"/>
    </source>
</evidence>
<feature type="transmembrane region" description="Helical" evidence="1">
    <location>
        <begin position="200"/>
        <end position="219"/>
    </location>
</feature>
<feature type="transmembrane region" description="Helical" evidence="1">
    <location>
        <begin position="128"/>
        <end position="150"/>
    </location>
</feature>
<sequence length="441" mass="47260">MLSTLSTHGRAFWPSVELTGGVLFLMCLLALADTLKLAETAQQATVLACLFVMAELPRLPARQRKQILTLAGIGFAFASWAWWQGSTLKLLELMGEHLKLVMLLTAVNFISMATRLERSGDMTGVKSFGFTLGGMHLFSAIANFSAVIMVGDQVKRKDRLDALSQLILSRGFGLAVLWSPFLSILALVLEQVPGAELYEIYPYSVSLAVIGLGLCLLDARLRYPQDLNQYDGYPLKTSALSLPAIMIVGVLGLTAMYPEIPTVAIVSGIAMLTPFILVCLRNPVITGIRMTQTHIRTKLPDARSEISLFLAAGVLAGGVKACIGAGLIALPFTETNALVASVVLCSIVLLAHAGLHQLAVVAIFAGLLADVTTTPTLMAVAYVLATALSMAGSTFSGLNFIMQARYHTPARDIVRVNSVFTLTMLAIGCTALWLMELMGVQ</sequence>
<feature type="transmembrane region" description="Helical" evidence="1">
    <location>
        <begin position="239"/>
        <end position="257"/>
    </location>
</feature>
<accession>A0A839IX86</accession>
<feature type="transmembrane region" description="Helical" evidence="1">
    <location>
        <begin position="67"/>
        <end position="85"/>
    </location>
</feature>
<dbReference type="Proteomes" id="UP000565262">
    <property type="component" value="Unassembled WGS sequence"/>
</dbReference>
<dbReference type="AlphaFoldDB" id="A0A839IX86"/>
<feature type="transmembrane region" description="Helical" evidence="1">
    <location>
        <begin position="171"/>
        <end position="188"/>
    </location>
</feature>
<keyword evidence="1" id="KW-1133">Transmembrane helix</keyword>
<feature type="transmembrane region" description="Helical" evidence="1">
    <location>
        <begin position="379"/>
        <end position="401"/>
    </location>
</feature>
<protein>
    <submittedName>
        <fullName evidence="2">Uncharacterized protein</fullName>
    </submittedName>
</protein>
<dbReference type="RefSeq" id="WP_182810756.1">
    <property type="nucleotide sequence ID" value="NZ_JACJFM010000040.1"/>
</dbReference>
<feature type="transmembrane region" description="Helical" evidence="1">
    <location>
        <begin position="97"/>
        <end position="116"/>
    </location>
</feature>
<feature type="transmembrane region" description="Helical" evidence="1">
    <location>
        <begin position="413"/>
        <end position="435"/>
    </location>
</feature>